<sequence>MACADEEMRWKTFCVQTWNLPNVFCHLLSNEECKYYCLRWNNCLEVVKRKKQEPDVAFVIDFSRFFKTYCGGGEHESQDVTSGSLRPRMVINRIQENFNSNPVGLLTSNVFCHLDVLSLETSNMTKYELQNEQKTQQEVWYRSLKYAMRCLDHASIDRDAPAIRHFISTFIELLSLSASRIEDDEDFVFFVHNSLKKLNIFLQAVKAKANYMMDYTIKLRWNELFDSIMIIWNEAPSTINQTFTRLQLIAVEEIRSDFGETKSVTLQRVFDTYFLLNTPKDVFNHFQQKQSTFTDVLDRNVYECEVLVKIYVMTLGSILFGNSQIIESVLQTDELRLQHFYQLIKSYQCEHKQMEILWAGCPSKGIRKFLKTQHVKWLLHIHILLTRILQRSFSTFAVHSHQVIDYHNMRNYHSYTKVPSDLELIFSRYVESDEDLMRFSCFMCFHFDSMFRILQVMNSFTNPLSKDQEIKKIVGALGSSQRGAGDDEDDDVVDVYGTYLFSDPRLTSLPQIEQDQEESTAVGGWEDDDSDLIDEPPNKKQKFYYALVSFVFVPK</sequence>
<name>A0AAW2YYH8_9EUKA</name>
<evidence type="ECO:0000313" key="3">
    <source>
        <dbReference type="Proteomes" id="UP001431209"/>
    </source>
</evidence>
<dbReference type="AlphaFoldDB" id="A0AAW2YYH8"/>
<gene>
    <name evidence="2" type="ORF">AKO1_013309</name>
</gene>
<organism evidence="2 3">
    <name type="scientific">Acrasis kona</name>
    <dbReference type="NCBI Taxonomy" id="1008807"/>
    <lineage>
        <taxon>Eukaryota</taxon>
        <taxon>Discoba</taxon>
        <taxon>Heterolobosea</taxon>
        <taxon>Tetramitia</taxon>
        <taxon>Eutetramitia</taxon>
        <taxon>Acrasidae</taxon>
        <taxon>Acrasis</taxon>
    </lineage>
</organism>
<evidence type="ECO:0000313" key="2">
    <source>
        <dbReference type="EMBL" id="KAL0482200.1"/>
    </source>
</evidence>
<reference evidence="2 3" key="1">
    <citation type="submission" date="2024-03" db="EMBL/GenBank/DDBJ databases">
        <title>The Acrasis kona genome and developmental transcriptomes reveal deep origins of eukaryotic multicellular pathways.</title>
        <authorList>
            <person name="Sheikh S."/>
            <person name="Fu C.-J."/>
            <person name="Brown M.W."/>
            <person name="Baldauf S.L."/>
        </authorList>
    </citation>
    <scope>NUCLEOTIDE SEQUENCE [LARGE SCALE GENOMIC DNA]</scope>
    <source>
        <strain evidence="2 3">ATCC MYA-3509</strain>
    </source>
</reference>
<protein>
    <submittedName>
        <fullName evidence="2">Uncharacterized protein</fullName>
    </submittedName>
</protein>
<proteinExistence type="predicted"/>
<keyword evidence="3" id="KW-1185">Reference proteome</keyword>
<comment type="caution">
    <text evidence="2">The sequence shown here is derived from an EMBL/GenBank/DDBJ whole genome shotgun (WGS) entry which is preliminary data.</text>
</comment>
<dbReference type="Proteomes" id="UP001431209">
    <property type="component" value="Unassembled WGS sequence"/>
</dbReference>
<accession>A0AAW2YYH8</accession>
<feature type="compositionally biased region" description="Acidic residues" evidence="1">
    <location>
        <begin position="525"/>
        <end position="534"/>
    </location>
</feature>
<dbReference type="EMBL" id="JAOPGA020000826">
    <property type="protein sequence ID" value="KAL0482200.1"/>
    <property type="molecule type" value="Genomic_DNA"/>
</dbReference>
<feature type="region of interest" description="Disordered" evidence="1">
    <location>
        <begin position="512"/>
        <end position="536"/>
    </location>
</feature>
<evidence type="ECO:0000256" key="1">
    <source>
        <dbReference type="SAM" id="MobiDB-lite"/>
    </source>
</evidence>